<dbReference type="EMBL" id="MRWD01000098">
    <property type="protein sequence ID" value="ORJ18693.1"/>
    <property type="molecule type" value="Genomic_DNA"/>
</dbReference>
<proteinExistence type="predicted"/>
<dbReference type="RefSeq" id="WP_084984561.1">
    <property type="nucleotide sequence ID" value="NZ_CBCSCF010000001.1"/>
</dbReference>
<gene>
    <name evidence="1" type="ORF">BS639_23995</name>
</gene>
<dbReference type="InterPro" id="IPR046618">
    <property type="entry name" value="DUF6731"/>
</dbReference>
<evidence type="ECO:0008006" key="3">
    <source>
        <dbReference type="Google" id="ProtNLM"/>
    </source>
</evidence>
<comment type="caution">
    <text evidence="1">The sequence shown here is derived from an EMBL/GenBank/DDBJ whole genome shotgun (WGS) entry which is preliminary data.</text>
</comment>
<sequence length="295" mass="33071">MPFRDYKIEFYQLNLSPTAEIPTIRALLSLLETDDHYLTSLAQGGYTREIWGLVYDRFPDTICGQFRKFRTTDIPEIGQVGGDSQVIELNENEGLIEKNFFVYYEEHSIIAWHKNGHSSRVIQFANFLSSCGGCKISAGPVLQPDAISRLMSGNIELKKIELTIPRPTNPELYPEDDYGRGLIEMMNNLDADSLKLSLGVDLRRADSEGKLSNRLKNTLRAIVETGATTARAHVFENGVEHPIDLIADRVVSNQSVETDAHFPPSFTMYGIINTAKTECQGELDDYFGALEDAID</sequence>
<dbReference type="Pfam" id="PF20505">
    <property type="entry name" value="DUF6731"/>
    <property type="match status" value="1"/>
</dbReference>
<organism evidence="1 2">
    <name type="scientific">Rouxiella silvae</name>
    <dbReference type="NCBI Taxonomy" id="1646373"/>
    <lineage>
        <taxon>Bacteria</taxon>
        <taxon>Pseudomonadati</taxon>
        <taxon>Pseudomonadota</taxon>
        <taxon>Gammaproteobacteria</taxon>
        <taxon>Enterobacterales</taxon>
        <taxon>Yersiniaceae</taxon>
        <taxon>Rouxiella</taxon>
    </lineage>
</organism>
<accession>A0ABX3TTZ7</accession>
<protein>
    <recommendedName>
        <fullName evidence="3">DUF4747 domain-containing protein</fullName>
    </recommendedName>
</protein>
<dbReference type="Proteomes" id="UP000192722">
    <property type="component" value="Unassembled WGS sequence"/>
</dbReference>
<evidence type="ECO:0000313" key="2">
    <source>
        <dbReference type="Proteomes" id="UP000192722"/>
    </source>
</evidence>
<name>A0ABX3TTZ7_9GAMM</name>
<evidence type="ECO:0000313" key="1">
    <source>
        <dbReference type="EMBL" id="ORJ18693.1"/>
    </source>
</evidence>
<keyword evidence="2" id="KW-1185">Reference proteome</keyword>
<reference evidence="1 2" key="1">
    <citation type="journal article" date="2017" name="Int. J. Syst. Evol. Microbiol.">
        <title>Rouxiella badensis sp. nov. and Rouxiella silvae sp. nov. isolated from peat bog soil in Germany and emendation of the genus description.</title>
        <authorList>
            <person name="Le Fleche-Mateos A."/>
            <person name="Kugler J.H."/>
            <person name="Hansen S.H."/>
            <person name="Syldatk C."/>
            <person name="Hausmann R."/>
            <person name="Lomprez F."/>
            <person name="Vandenbogaert M."/>
            <person name="Manuguerra J.C."/>
            <person name="Grimont P.A."/>
        </authorList>
    </citation>
    <scope>NUCLEOTIDE SEQUENCE [LARGE SCALE GENOMIC DNA]</scope>
    <source>
        <strain evidence="1 2">213</strain>
    </source>
</reference>